<dbReference type="InterPro" id="IPR002491">
    <property type="entry name" value="ABC_transptr_periplasmic_BD"/>
</dbReference>
<dbReference type="AlphaFoldDB" id="A0A2T4VYV1"/>
<dbReference type="EMBL" id="PSQJ01000001">
    <property type="protein sequence ID" value="PTL86946.1"/>
    <property type="molecule type" value="Genomic_DNA"/>
</dbReference>
<evidence type="ECO:0000259" key="1">
    <source>
        <dbReference type="PROSITE" id="PS50983"/>
    </source>
</evidence>
<evidence type="ECO:0000313" key="2">
    <source>
        <dbReference type="EMBL" id="PTL86946.1"/>
    </source>
</evidence>
<name>A0A2T4VYV1_9HYPH</name>
<comment type="caution">
    <text evidence="2">The sequence shown here is derived from an EMBL/GenBank/DDBJ whole genome shotgun (WGS) entry which is preliminary data.</text>
</comment>
<evidence type="ECO:0000313" key="3">
    <source>
        <dbReference type="Proteomes" id="UP000240811"/>
    </source>
</evidence>
<feature type="domain" description="Fe/B12 periplasmic-binding" evidence="1">
    <location>
        <begin position="397"/>
        <end position="475"/>
    </location>
</feature>
<gene>
    <name evidence="2" type="ORF">C4617_00560</name>
</gene>
<reference evidence="3" key="1">
    <citation type="submission" date="2018-02" db="EMBL/GenBank/DDBJ databases">
        <title>Genome sequence of Candidatus Liberibacter europaeus.</title>
        <authorList>
            <person name="Frampton R.A."/>
            <person name="Thompson S.M."/>
            <person name="David C."/>
            <person name="Addison S.M."/>
            <person name="Smith G.R."/>
        </authorList>
    </citation>
    <scope>NUCLEOTIDE SEQUENCE [LARGE SCALE GENOMIC DNA]</scope>
</reference>
<dbReference type="Proteomes" id="UP000240811">
    <property type="component" value="Unassembled WGS sequence"/>
</dbReference>
<proteinExistence type="predicted"/>
<organism evidence="2 3">
    <name type="scientific">Candidatus Liberibacter europaeus</name>
    <dbReference type="NCBI Taxonomy" id="744859"/>
    <lineage>
        <taxon>Bacteria</taxon>
        <taxon>Pseudomonadati</taxon>
        <taxon>Pseudomonadota</taxon>
        <taxon>Alphaproteobacteria</taxon>
        <taxon>Hyphomicrobiales</taxon>
        <taxon>Rhizobiaceae</taxon>
        <taxon>Liberibacter</taxon>
    </lineage>
</organism>
<protein>
    <recommendedName>
        <fullName evidence="1">Fe/B12 periplasmic-binding domain-containing protein</fullName>
    </recommendedName>
</protein>
<dbReference type="PROSITE" id="PS50983">
    <property type="entry name" value="FE_B12_PBP"/>
    <property type="match status" value="1"/>
</dbReference>
<sequence length="475" mass="51716">MNISEINTLSTKEYNNKPHHIIEKGSIHNTNLKSVSNIKPVENMSTFFHVAKEVGLSSIPIYGTIRSFKNGEIGWGIFGIVTDVLTVIPVLGVSAKLAGSLIRGGGAAIKAGATTAEVIAKTGAAAAVAAATSEAIAKTGATATSEAIAKTGAAVVAATSEVIAKTGATATSEAIAKTGTISTETAIKESETIFKPIKVAAEGLGGTATKTTAEHSISQAANNTTKRHAKNLAKSVVRALDPGVEGTYQLGKYMYKKGGKLAGKLTASNKHILPYAIKSAPSKYFENILKLPKDTKWSHGNFSQAERVQLNEGMKLMFKHFRELDSLKLDKQFKLDINRAKYVINDKILLKEEPEKMLSKLTQMFSKDHKKLQIISSFANQTIFADPYLHLMNAENRLIEYSSINTNILYKIDTTDKNIVKITAKYETDLKKVDDDKELIKNIKKEKPLKSYGIRMEMTLSPEKIISAEPYFYIN</sequence>
<accession>A0A2T4VYV1</accession>